<sequence>MTGDPLELKYKQDGEEAKEIAKYLPYFPFKGIDRFYDIGGFLCEPEIFQKIVDIFVERYETIGVDVIVGLDARGFILGPPIALAMKKPFVMMRKEGKMPNTVKSPGYDMEYGKRSGLTVQRDKIKEGDRVLIIDDLVATGGTLSSAISLVKMLGGTVVECACVVELKCFIDPPEDSGMPSRKKTFEKLGISDVRIWGLISEDLLTNEACLPEDYVDDGEGH</sequence>
<evidence type="ECO:0000256" key="9">
    <source>
        <dbReference type="ARBA" id="ARBA00022676"/>
    </source>
</evidence>
<evidence type="ECO:0000313" key="14">
    <source>
        <dbReference type="EMBL" id="KAG7358192.1"/>
    </source>
</evidence>
<dbReference type="NCBIfam" id="NF002636">
    <property type="entry name" value="PRK02304.1-5"/>
    <property type="match status" value="1"/>
</dbReference>
<dbReference type="OrthoDB" id="363185at2759"/>
<evidence type="ECO:0000313" key="15">
    <source>
        <dbReference type="Proteomes" id="UP000693970"/>
    </source>
</evidence>
<comment type="similarity">
    <text evidence="5">Belongs to the purine/pyrimidine phosphoribosyltransferase family.</text>
</comment>
<dbReference type="FunFam" id="3.40.50.2020:FF:000004">
    <property type="entry name" value="Adenine phosphoribosyltransferase"/>
    <property type="match status" value="1"/>
</dbReference>
<evidence type="ECO:0000256" key="6">
    <source>
        <dbReference type="ARBA" id="ARBA00011738"/>
    </source>
</evidence>
<comment type="caution">
    <text evidence="14">The sequence shown here is derived from an EMBL/GenBank/DDBJ whole genome shotgun (WGS) entry which is preliminary data.</text>
</comment>
<proteinExistence type="inferred from homology"/>
<evidence type="ECO:0000256" key="11">
    <source>
        <dbReference type="ARBA" id="ARBA00022726"/>
    </source>
</evidence>
<keyword evidence="9" id="KW-0328">Glycosyltransferase</keyword>
<feature type="domain" description="Phosphoribosyltransferase" evidence="12">
    <location>
        <begin position="45"/>
        <end position="174"/>
    </location>
</feature>
<dbReference type="PANTHER" id="PTHR11776">
    <property type="entry name" value="ADENINE PHOSPHORIBOSYLTRANSFERASE"/>
    <property type="match status" value="1"/>
</dbReference>
<dbReference type="Pfam" id="PF00156">
    <property type="entry name" value="Pribosyltran"/>
    <property type="match status" value="1"/>
</dbReference>
<dbReference type="GO" id="GO:0006168">
    <property type="term" value="P:adenine salvage"/>
    <property type="evidence" value="ECO:0007669"/>
    <property type="project" value="InterPro"/>
</dbReference>
<evidence type="ECO:0000256" key="3">
    <source>
        <dbReference type="ARBA" id="ARBA00004496"/>
    </source>
</evidence>
<keyword evidence="8" id="KW-0963">Cytoplasm</keyword>
<dbReference type="AlphaFoldDB" id="A0A9K3L9M4"/>
<gene>
    <name evidence="14" type="ORF">IV203_014779</name>
    <name evidence="13" type="ORF">IV203_020277</name>
</gene>
<evidence type="ECO:0000256" key="5">
    <source>
        <dbReference type="ARBA" id="ARBA00008391"/>
    </source>
</evidence>
<protein>
    <recommendedName>
        <fullName evidence="7">adenine phosphoribosyltransferase</fullName>
        <ecNumber evidence="7">2.4.2.7</ecNumber>
    </recommendedName>
</protein>
<comment type="subunit">
    <text evidence="6">Homodimer.</text>
</comment>
<dbReference type="CDD" id="cd06223">
    <property type="entry name" value="PRTases_typeI"/>
    <property type="match status" value="1"/>
</dbReference>
<reference evidence="14" key="1">
    <citation type="journal article" date="2021" name="Sci. Rep.">
        <title>Diploid genomic architecture of Nitzschia inconspicua, an elite biomass production diatom.</title>
        <authorList>
            <person name="Oliver A."/>
            <person name="Podell S."/>
            <person name="Pinowska A."/>
            <person name="Traller J.C."/>
            <person name="Smith S.R."/>
            <person name="McClure R."/>
            <person name="Beliaev A."/>
            <person name="Bohutskyi P."/>
            <person name="Hill E.A."/>
            <person name="Rabines A."/>
            <person name="Zheng H."/>
            <person name="Allen L.Z."/>
            <person name="Kuo A."/>
            <person name="Grigoriev I.V."/>
            <person name="Allen A.E."/>
            <person name="Hazlebeck D."/>
            <person name="Allen E.E."/>
        </authorList>
    </citation>
    <scope>NUCLEOTIDE SEQUENCE</scope>
    <source>
        <strain evidence="14">Hildebrandi</strain>
    </source>
</reference>
<keyword evidence="10 14" id="KW-0808">Transferase</keyword>
<evidence type="ECO:0000256" key="1">
    <source>
        <dbReference type="ARBA" id="ARBA00000868"/>
    </source>
</evidence>
<comment type="subcellular location">
    <subcellularLocation>
        <location evidence="3">Cytoplasm</location>
    </subcellularLocation>
</comment>
<organism evidence="14 15">
    <name type="scientific">Nitzschia inconspicua</name>
    <dbReference type="NCBI Taxonomy" id="303405"/>
    <lineage>
        <taxon>Eukaryota</taxon>
        <taxon>Sar</taxon>
        <taxon>Stramenopiles</taxon>
        <taxon>Ochrophyta</taxon>
        <taxon>Bacillariophyta</taxon>
        <taxon>Bacillariophyceae</taxon>
        <taxon>Bacillariophycidae</taxon>
        <taxon>Bacillariales</taxon>
        <taxon>Bacillariaceae</taxon>
        <taxon>Nitzschia</taxon>
    </lineage>
</organism>
<reference evidence="14" key="2">
    <citation type="submission" date="2021-04" db="EMBL/GenBank/DDBJ databases">
        <authorList>
            <person name="Podell S."/>
        </authorList>
    </citation>
    <scope>NUCLEOTIDE SEQUENCE</scope>
    <source>
        <strain evidence="14">Hildebrandi</strain>
    </source>
</reference>
<comment type="function">
    <text evidence="2">Catalyzes a salvage reaction resulting in the formation of AMP, that is energically less costly than de novo synthesis.</text>
</comment>
<dbReference type="Proteomes" id="UP000693970">
    <property type="component" value="Unassembled WGS sequence"/>
</dbReference>
<accession>A0A9K3L9M4</accession>
<keyword evidence="11" id="KW-0660">Purine salvage</keyword>
<dbReference type="EMBL" id="JAGRRH010000061">
    <property type="protein sequence ID" value="KAG7338262.1"/>
    <property type="molecule type" value="Genomic_DNA"/>
</dbReference>
<evidence type="ECO:0000313" key="13">
    <source>
        <dbReference type="EMBL" id="KAG7338262.1"/>
    </source>
</evidence>
<dbReference type="GO" id="GO:0003999">
    <property type="term" value="F:adenine phosphoribosyltransferase activity"/>
    <property type="evidence" value="ECO:0007669"/>
    <property type="project" value="UniProtKB-EC"/>
</dbReference>
<name>A0A9K3L9M4_9STRA</name>
<comment type="pathway">
    <text evidence="4">Purine metabolism; AMP biosynthesis via salvage pathway; AMP from adenine: step 1/1.</text>
</comment>
<dbReference type="InterPro" id="IPR005764">
    <property type="entry name" value="Ade_phspho_trans"/>
</dbReference>
<dbReference type="GO" id="GO:0006166">
    <property type="term" value="P:purine ribonucleoside salvage"/>
    <property type="evidence" value="ECO:0007669"/>
    <property type="project" value="UniProtKB-KW"/>
</dbReference>
<comment type="catalytic activity">
    <reaction evidence="1">
        <text>AMP + diphosphate = 5-phospho-alpha-D-ribose 1-diphosphate + adenine</text>
        <dbReference type="Rhea" id="RHEA:16609"/>
        <dbReference type="ChEBI" id="CHEBI:16708"/>
        <dbReference type="ChEBI" id="CHEBI:33019"/>
        <dbReference type="ChEBI" id="CHEBI:58017"/>
        <dbReference type="ChEBI" id="CHEBI:456215"/>
        <dbReference type="EC" id="2.4.2.7"/>
    </reaction>
</comment>
<evidence type="ECO:0000256" key="2">
    <source>
        <dbReference type="ARBA" id="ARBA00003968"/>
    </source>
</evidence>
<dbReference type="PANTHER" id="PTHR11776:SF7">
    <property type="entry name" value="PHOSPHORIBOSYLTRANSFERASE DOMAIN-CONTAINING PROTEIN"/>
    <property type="match status" value="1"/>
</dbReference>
<dbReference type="EC" id="2.4.2.7" evidence="7"/>
<dbReference type="HAMAP" id="MF_00004">
    <property type="entry name" value="Aden_phosphoribosyltr"/>
    <property type="match status" value="1"/>
</dbReference>
<keyword evidence="15" id="KW-1185">Reference proteome</keyword>
<evidence type="ECO:0000256" key="4">
    <source>
        <dbReference type="ARBA" id="ARBA00004659"/>
    </source>
</evidence>
<dbReference type="EMBL" id="JAGRRH010000014">
    <property type="protein sequence ID" value="KAG7358192.1"/>
    <property type="molecule type" value="Genomic_DNA"/>
</dbReference>
<dbReference type="InterPro" id="IPR050120">
    <property type="entry name" value="Adenine_PRTase"/>
</dbReference>
<dbReference type="InterPro" id="IPR000836">
    <property type="entry name" value="PRTase_dom"/>
</dbReference>
<evidence type="ECO:0000259" key="12">
    <source>
        <dbReference type="Pfam" id="PF00156"/>
    </source>
</evidence>
<dbReference type="GO" id="GO:0005737">
    <property type="term" value="C:cytoplasm"/>
    <property type="evidence" value="ECO:0007669"/>
    <property type="project" value="UniProtKB-SubCell"/>
</dbReference>
<evidence type="ECO:0000256" key="10">
    <source>
        <dbReference type="ARBA" id="ARBA00022679"/>
    </source>
</evidence>
<evidence type="ECO:0000256" key="7">
    <source>
        <dbReference type="ARBA" id="ARBA00011893"/>
    </source>
</evidence>
<evidence type="ECO:0000256" key="8">
    <source>
        <dbReference type="ARBA" id="ARBA00022490"/>
    </source>
</evidence>